<comment type="similarity">
    <text evidence="3">Belongs to the hexokinase family.</text>
</comment>
<dbReference type="Pfam" id="PF03727">
    <property type="entry name" value="Hexokinase_2"/>
    <property type="match status" value="1"/>
</dbReference>
<evidence type="ECO:0000256" key="8">
    <source>
        <dbReference type="ARBA" id="ARBA00022840"/>
    </source>
</evidence>
<accession>A0A834YCW2</accession>
<dbReference type="Gene3D" id="3.30.160.60">
    <property type="entry name" value="Classic Zinc Finger"/>
    <property type="match status" value="2"/>
</dbReference>
<dbReference type="SUPFAM" id="SSF57667">
    <property type="entry name" value="beta-beta-alpha zinc fingers"/>
    <property type="match status" value="2"/>
</dbReference>
<evidence type="ECO:0000313" key="14">
    <source>
        <dbReference type="Proteomes" id="UP000655225"/>
    </source>
</evidence>
<dbReference type="Gene3D" id="3.30.420.40">
    <property type="match status" value="1"/>
</dbReference>
<comment type="pathway">
    <text evidence="1">Carbohydrate degradation; glycolysis; D-glyceraldehyde 3-phosphate and glycerone phosphate from D-glucose: step 1/4.</text>
</comment>
<dbReference type="GO" id="GO:0005536">
    <property type="term" value="F:D-glucose binding"/>
    <property type="evidence" value="ECO:0007669"/>
    <property type="project" value="InterPro"/>
</dbReference>
<gene>
    <name evidence="13" type="ORF">HHK36_031086</name>
</gene>
<dbReference type="GO" id="GO:0005739">
    <property type="term" value="C:mitochondrion"/>
    <property type="evidence" value="ECO:0007669"/>
    <property type="project" value="UniProtKB-ARBA"/>
</dbReference>
<dbReference type="GO" id="GO:0004396">
    <property type="term" value="F:hexokinase activity"/>
    <property type="evidence" value="ECO:0007669"/>
    <property type="project" value="UniProtKB-EC"/>
</dbReference>
<feature type="region of interest" description="Disordered" evidence="11">
    <location>
        <begin position="144"/>
        <end position="177"/>
    </location>
</feature>
<evidence type="ECO:0000256" key="3">
    <source>
        <dbReference type="ARBA" id="ARBA00009225"/>
    </source>
</evidence>
<evidence type="ECO:0000256" key="11">
    <source>
        <dbReference type="SAM" id="MobiDB-lite"/>
    </source>
</evidence>
<feature type="domain" description="C2H2-type" evidence="12">
    <location>
        <begin position="72"/>
        <end position="94"/>
    </location>
</feature>
<feature type="domain" description="C2H2-type" evidence="12">
    <location>
        <begin position="182"/>
        <end position="209"/>
    </location>
</feature>
<evidence type="ECO:0000256" key="6">
    <source>
        <dbReference type="ARBA" id="ARBA00022741"/>
    </source>
</evidence>
<evidence type="ECO:0000256" key="2">
    <source>
        <dbReference type="ARBA" id="ARBA00005028"/>
    </source>
</evidence>
<keyword evidence="8" id="KW-0067">ATP-binding</keyword>
<dbReference type="EMBL" id="JABCRI010000024">
    <property type="protein sequence ID" value="KAF8377702.1"/>
    <property type="molecule type" value="Genomic_DNA"/>
</dbReference>
<dbReference type="PRINTS" id="PR00475">
    <property type="entry name" value="HEXOKINASE"/>
</dbReference>
<reference evidence="13 14" key="1">
    <citation type="submission" date="2020-04" db="EMBL/GenBank/DDBJ databases">
        <title>Plant Genome Project.</title>
        <authorList>
            <person name="Zhang R.-G."/>
        </authorList>
    </citation>
    <scope>NUCLEOTIDE SEQUENCE [LARGE SCALE GENOMIC DNA]</scope>
    <source>
        <strain evidence="13">YNK0</strain>
        <tissue evidence="13">Leaf</tissue>
    </source>
</reference>
<dbReference type="Pfam" id="PF13912">
    <property type="entry name" value="zf-C2H2_6"/>
    <property type="match status" value="3"/>
</dbReference>
<evidence type="ECO:0000256" key="7">
    <source>
        <dbReference type="ARBA" id="ARBA00022777"/>
    </source>
</evidence>
<dbReference type="GO" id="GO:0005524">
    <property type="term" value="F:ATP binding"/>
    <property type="evidence" value="ECO:0007669"/>
    <property type="project" value="UniProtKB-KW"/>
</dbReference>
<dbReference type="GO" id="GO:0008270">
    <property type="term" value="F:zinc ion binding"/>
    <property type="evidence" value="ECO:0007669"/>
    <property type="project" value="UniProtKB-KW"/>
</dbReference>
<dbReference type="EC" id="2.7.1.1" evidence="4"/>
<dbReference type="InterPro" id="IPR043129">
    <property type="entry name" value="ATPase_NBD"/>
</dbReference>
<dbReference type="PROSITE" id="PS51748">
    <property type="entry name" value="HEXOKINASE_2"/>
    <property type="match status" value="1"/>
</dbReference>
<feature type="region of interest" description="Disordered" evidence="11">
    <location>
        <begin position="214"/>
        <end position="240"/>
    </location>
</feature>
<dbReference type="InterPro" id="IPR036236">
    <property type="entry name" value="Znf_C2H2_sf"/>
</dbReference>
<feature type="compositionally biased region" description="Low complexity" evidence="11">
    <location>
        <begin position="309"/>
        <end position="318"/>
    </location>
</feature>
<keyword evidence="6" id="KW-0547">Nucleotide-binding</keyword>
<keyword evidence="10" id="KW-0862">Zinc</keyword>
<comment type="caution">
    <text evidence="13">The sequence shown here is derived from an EMBL/GenBank/DDBJ whole genome shotgun (WGS) entry which is preliminary data.</text>
</comment>
<feature type="compositionally biased region" description="Basic and acidic residues" evidence="11">
    <location>
        <begin position="231"/>
        <end position="240"/>
    </location>
</feature>
<dbReference type="PANTHER" id="PTHR19443">
    <property type="entry name" value="HEXOKINASE"/>
    <property type="match status" value="1"/>
</dbReference>
<feature type="compositionally biased region" description="Low complexity" evidence="11">
    <location>
        <begin position="1"/>
        <end position="10"/>
    </location>
</feature>
<feature type="domain" description="C2H2-type" evidence="12">
    <location>
        <begin position="247"/>
        <end position="269"/>
    </location>
</feature>
<dbReference type="SUPFAM" id="SSF53067">
    <property type="entry name" value="Actin-like ATPase domain"/>
    <property type="match status" value="2"/>
</dbReference>
<dbReference type="Gene3D" id="3.40.367.20">
    <property type="match status" value="1"/>
</dbReference>
<organism evidence="13 14">
    <name type="scientific">Tetracentron sinense</name>
    <name type="common">Spur-leaf</name>
    <dbReference type="NCBI Taxonomy" id="13715"/>
    <lineage>
        <taxon>Eukaryota</taxon>
        <taxon>Viridiplantae</taxon>
        <taxon>Streptophyta</taxon>
        <taxon>Embryophyta</taxon>
        <taxon>Tracheophyta</taxon>
        <taxon>Spermatophyta</taxon>
        <taxon>Magnoliopsida</taxon>
        <taxon>Trochodendrales</taxon>
        <taxon>Trochodendraceae</taxon>
        <taxon>Tetracentron</taxon>
    </lineage>
</organism>
<dbReference type="InterPro" id="IPR022672">
    <property type="entry name" value="Hexokinase_N"/>
</dbReference>
<evidence type="ECO:0000256" key="1">
    <source>
        <dbReference type="ARBA" id="ARBA00004888"/>
    </source>
</evidence>
<dbReference type="GO" id="GO:0019318">
    <property type="term" value="P:hexose metabolic process"/>
    <property type="evidence" value="ECO:0007669"/>
    <property type="project" value="UniProtKB-UniPathway"/>
</dbReference>
<proteinExistence type="inferred from homology"/>
<keyword evidence="7" id="KW-0418">Kinase</keyword>
<dbReference type="AlphaFoldDB" id="A0A834YCW2"/>
<dbReference type="GO" id="GO:0001678">
    <property type="term" value="P:intracellular glucose homeostasis"/>
    <property type="evidence" value="ECO:0007669"/>
    <property type="project" value="InterPro"/>
</dbReference>
<feature type="compositionally biased region" description="Low complexity" evidence="11">
    <location>
        <begin position="47"/>
        <end position="58"/>
    </location>
</feature>
<sequence>MNDSTDSSSSSKEERFRPQISGEAGASGSNENRRKKRPKLAQINDLSGVNPSSSSNPKPVRRSDPDATKTFSQCSECGKQFGSQKALYGHMRCHPERPWRGIKPPPNFQRPVARENPSQIIGESVIQELREIASSLVMLAKGPSAKNASCSTMARDLPESRPSAGEPSSGGAGQSSGLNNQFECSGCKKLFSTHQALGGHRASHKNVKGCFANARNDGEDEDHGNDGGGDGEVKESGEEKTAMGLGHKCSICSKVFSSGQALGGHKRRHWEKGDEQVPQGLNLASTSSGGRGLDLNLPAPIDDDEDGDSSSSSSSDLGLNLSDEEGLYYGLNLRGTNFLILRARLGGKHGHIAELHRHEVSIPSNLMVSTSGVGKDLVDDINRALEKQGVDMPVSALVNDTVGDLVGGRYYSSDTVVAVTLGMTTNAAYVEPAEAVPKWHGPLPKSGEMVINMEWGNFSSSHLPITEFDTCLDAESSNPGDRIFEKLISGMYLGEIVRRVLLKMAKETALFGESVPPKLKMPYVLRSPDMAAMHQDTSEDREVVGEKLECIFGITVSTPMVREVVAEVCDIVAERGARLAGAGIVGILKKLGRIETRKRSVVTVEGGLYEHYRLFRNYLHSSVWEMLGSEFSDNVVIEHSHGGSGIGAVLLAALPSRFPES</sequence>
<dbReference type="OrthoDB" id="419537at2759"/>
<dbReference type="InterPro" id="IPR001312">
    <property type="entry name" value="Hexokinase"/>
</dbReference>
<evidence type="ECO:0000256" key="10">
    <source>
        <dbReference type="PROSITE-ProRule" id="PRU00042"/>
    </source>
</evidence>
<dbReference type="Pfam" id="PF00349">
    <property type="entry name" value="Hexokinase_1"/>
    <property type="match status" value="1"/>
</dbReference>
<dbReference type="SMART" id="SM00355">
    <property type="entry name" value="ZnF_C2H2"/>
    <property type="match status" value="3"/>
</dbReference>
<protein>
    <recommendedName>
        <fullName evidence="4">hexokinase</fullName>
        <ecNumber evidence="4">2.7.1.1</ecNumber>
    </recommendedName>
</protein>
<dbReference type="UniPathway" id="UPA00242"/>
<dbReference type="PROSITE" id="PS50157">
    <property type="entry name" value="ZINC_FINGER_C2H2_2"/>
    <property type="match status" value="3"/>
</dbReference>
<evidence type="ECO:0000259" key="12">
    <source>
        <dbReference type="PROSITE" id="PS50157"/>
    </source>
</evidence>
<keyword evidence="5" id="KW-0808">Transferase</keyword>
<comment type="pathway">
    <text evidence="2">Carbohydrate metabolism; hexose metabolism.</text>
</comment>
<dbReference type="PANTHER" id="PTHR19443:SF18">
    <property type="entry name" value="HEXOKINASE-LIKE 2 PROTEIN-RELATED"/>
    <property type="match status" value="1"/>
</dbReference>
<name>A0A834YCW2_TETSI</name>
<evidence type="ECO:0000256" key="9">
    <source>
        <dbReference type="ARBA" id="ARBA00023152"/>
    </source>
</evidence>
<keyword evidence="10" id="KW-0479">Metal-binding</keyword>
<evidence type="ECO:0000256" key="4">
    <source>
        <dbReference type="ARBA" id="ARBA00012324"/>
    </source>
</evidence>
<dbReference type="FunFam" id="3.40.367.20:FF:000003">
    <property type="entry name" value="Phosphotransferase"/>
    <property type="match status" value="1"/>
</dbReference>
<dbReference type="InterPro" id="IPR013087">
    <property type="entry name" value="Znf_C2H2_type"/>
</dbReference>
<evidence type="ECO:0000313" key="13">
    <source>
        <dbReference type="EMBL" id="KAF8377702.1"/>
    </source>
</evidence>
<dbReference type="PROSITE" id="PS00028">
    <property type="entry name" value="ZINC_FINGER_C2H2_1"/>
    <property type="match status" value="3"/>
</dbReference>
<feature type="region of interest" description="Disordered" evidence="11">
    <location>
        <begin position="1"/>
        <end position="74"/>
    </location>
</feature>
<keyword evidence="9" id="KW-0324">Glycolysis</keyword>
<dbReference type="GO" id="GO:0006096">
    <property type="term" value="P:glycolytic process"/>
    <property type="evidence" value="ECO:0007669"/>
    <property type="project" value="UniProtKB-KW"/>
</dbReference>
<evidence type="ECO:0000256" key="5">
    <source>
        <dbReference type="ARBA" id="ARBA00022679"/>
    </source>
</evidence>
<dbReference type="InterPro" id="IPR022673">
    <property type="entry name" value="Hexokinase_C"/>
</dbReference>
<feature type="region of interest" description="Disordered" evidence="11">
    <location>
        <begin position="263"/>
        <end position="318"/>
    </location>
</feature>
<dbReference type="GO" id="GO:0005829">
    <property type="term" value="C:cytosol"/>
    <property type="evidence" value="ECO:0007669"/>
    <property type="project" value="TreeGrafter"/>
</dbReference>
<dbReference type="Proteomes" id="UP000655225">
    <property type="component" value="Unassembled WGS sequence"/>
</dbReference>
<keyword evidence="10" id="KW-0863">Zinc-finger</keyword>
<keyword evidence="14" id="KW-1185">Reference proteome</keyword>